<name>A0ABU6CNT9_9ACTN</name>
<dbReference type="Gene3D" id="3.30.565.10">
    <property type="entry name" value="Histidine kinase-like ATPase, C-terminal domain"/>
    <property type="match status" value="1"/>
</dbReference>
<dbReference type="PANTHER" id="PTHR35526:SF3">
    <property type="entry name" value="ANTI-SIGMA-F FACTOR RSBW"/>
    <property type="match status" value="1"/>
</dbReference>
<dbReference type="EMBL" id="JAOZYB010000358">
    <property type="protein sequence ID" value="MEB3966384.1"/>
    <property type="molecule type" value="Genomic_DNA"/>
</dbReference>
<dbReference type="InterPro" id="IPR050267">
    <property type="entry name" value="Anti-sigma-factor_SerPK"/>
</dbReference>
<keyword evidence="1" id="KW-0723">Serine/threonine-protein kinase</keyword>
<dbReference type="RefSeq" id="WP_324775611.1">
    <property type="nucleotide sequence ID" value="NZ_BAAATS010000042.1"/>
</dbReference>
<evidence type="ECO:0000313" key="4">
    <source>
        <dbReference type="Proteomes" id="UP001352223"/>
    </source>
</evidence>
<dbReference type="GO" id="GO:0005524">
    <property type="term" value="F:ATP binding"/>
    <property type="evidence" value="ECO:0007669"/>
    <property type="project" value="UniProtKB-KW"/>
</dbReference>
<organism evidence="3 4">
    <name type="scientific">Streptomyces kunmingensis</name>
    <dbReference type="NCBI Taxonomy" id="68225"/>
    <lineage>
        <taxon>Bacteria</taxon>
        <taxon>Bacillati</taxon>
        <taxon>Actinomycetota</taxon>
        <taxon>Actinomycetes</taxon>
        <taxon>Kitasatosporales</taxon>
        <taxon>Streptomycetaceae</taxon>
        <taxon>Streptomyces</taxon>
    </lineage>
</organism>
<sequence length="121" mass="12548">MEIVVDGPVTGTQARGAAARFLAEHCPWADADAVLLVVSELVTNAARHTGALARLRLRVDAGGLSVAVEDGDPRPPVPRAPDMGGGGGFGWHMVERLAERLAVLPVPDGKRIEAGWAAPAV</sequence>
<dbReference type="Pfam" id="PF13581">
    <property type="entry name" value="HATPase_c_2"/>
    <property type="match status" value="1"/>
</dbReference>
<proteinExistence type="predicted"/>
<evidence type="ECO:0000313" key="3">
    <source>
        <dbReference type="EMBL" id="MEB3966384.1"/>
    </source>
</evidence>
<feature type="domain" description="Histidine kinase/HSP90-like ATPase" evidence="2">
    <location>
        <begin position="13"/>
        <end position="114"/>
    </location>
</feature>
<gene>
    <name evidence="3" type="ORF">OKJ48_40085</name>
</gene>
<keyword evidence="4" id="KW-1185">Reference proteome</keyword>
<protein>
    <submittedName>
        <fullName evidence="3">ATP-binding protein</fullName>
    </submittedName>
</protein>
<evidence type="ECO:0000259" key="2">
    <source>
        <dbReference type="Pfam" id="PF13581"/>
    </source>
</evidence>
<dbReference type="InterPro" id="IPR003594">
    <property type="entry name" value="HATPase_dom"/>
</dbReference>
<comment type="caution">
    <text evidence="3">The sequence shown here is derived from an EMBL/GenBank/DDBJ whole genome shotgun (WGS) entry which is preliminary data.</text>
</comment>
<dbReference type="CDD" id="cd16936">
    <property type="entry name" value="HATPase_RsbW-like"/>
    <property type="match status" value="1"/>
</dbReference>
<evidence type="ECO:0000256" key="1">
    <source>
        <dbReference type="ARBA" id="ARBA00022527"/>
    </source>
</evidence>
<keyword evidence="3" id="KW-0067">ATP-binding</keyword>
<keyword evidence="3" id="KW-0547">Nucleotide-binding</keyword>
<dbReference type="PANTHER" id="PTHR35526">
    <property type="entry name" value="ANTI-SIGMA-F FACTOR RSBW-RELATED"/>
    <property type="match status" value="1"/>
</dbReference>
<dbReference type="InterPro" id="IPR036890">
    <property type="entry name" value="HATPase_C_sf"/>
</dbReference>
<dbReference type="Proteomes" id="UP001352223">
    <property type="component" value="Unassembled WGS sequence"/>
</dbReference>
<reference evidence="3 4" key="1">
    <citation type="submission" date="2022-10" db="EMBL/GenBank/DDBJ databases">
        <authorList>
            <person name="Xie J."/>
            <person name="Shen N."/>
        </authorList>
    </citation>
    <scope>NUCLEOTIDE SEQUENCE [LARGE SCALE GENOMIC DNA]</scope>
    <source>
        <strain evidence="3 4">DSM 41681</strain>
    </source>
</reference>
<accession>A0ABU6CNT9</accession>
<keyword evidence="1" id="KW-0808">Transferase</keyword>
<dbReference type="SUPFAM" id="SSF55874">
    <property type="entry name" value="ATPase domain of HSP90 chaperone/DNA topoisomerase II/histidine kinase"/>
    <property type="match status" value="1"/>
</dbReference>
<keyword evidence="1" id="KW-0418">Kinase</keyword>